<protein>
    <submittedName>
        <fullName evidence="2">Uncharacterized protein</fullName>
    </submittedName>
</protein>
<proteinExistence type="predicted"/>
<dbReference type="EMBL" id="LAVV01009716">
    <property type="protein sequence ID" value="KNZ50116.1"/>
    <property type="molecule type" value="Genomic_DNA"/>
</dbReference>
<keyword evidence="3" id="KW-1185">Reference proteome</keyword>
<dbReference type="AlphaFoldDB" id="A0A0L6UNK5"/>
<organism evidence="2 3">
    <name type="scientific">Puccinia sorghi</name>
    <dbReference type="NCBI Taxonomy" id="27349"/>
    <lineage>
        <taxon>Eukaryota</taxon>
        <taxon>Fungi</taxon>
        <taxon>Dikarya</taxon>
        <taxon>Basidiomycota</taxon>
        <taxon>Pucciniomycotina</taxon>
        <taxon>Pucciniomycetes</taxon>
        <taxon>Pucciniales</taxon>
        <taxon>Pucciniaceae</taxon>
        <taxon>Puccinia</taxon>
    </lineage>
</organism>
<feature type="region of interest" description="Disordered" evidence="1">
    <location>
        <begin position="31"/>
        <end position="53"/>
    </location>
</feature>
<comment type="caution">
    <text evidence="2">The sequence shown here is derived from an EMBL/GenBank/DDBJ whole genome shotgun (WGS) entry which is preliminary data.</text>
</comment>
<evidence type="ECO:0000313" key="2">
    <source>
        <dbReference type="EMBL" id="KNZ50116.1"/>
    </source>
</evidence>
<sequence length="276" mass="30859">MTCSARQACSRCFHKEIPLSLHRSVPFTERKAYKHQSHKGTREVPPTNQHPNESGPCMALYRFQSTRLTTFRVIRGLANCKLQPSSEVYCIRCSPSQTPQSTKPLISLPKLNSPHHQALVSSTCVPHLINEYHSILENPPTSTFNTLSKIIQTLYAMAQFCPANKVNSNIITDEMHMIGFHPGSDRGKSSASVSQHVSYCLYGIHLLNISAEQEFNARIRYPQLVTGGMGRNGKKMMGLSTALHLMFLRISTDGHKVFSLTSKKKLVNQSLILPVI</sequence>
<dbReference type="Proteomes" id="UP000037035">
    <property type="component" value="Unassembled WGS sequence"/>
</dbReference>
<dbReference type="STRING" id="27349.A0A0L6UNK5"/>
<evidence type="ECO:0000256" key="1">
    <source>
        <dbReference type="SAM" id="MobiDB-lite"/>
    </source>
</evidence>
<accession>A0A0L6UNK5</accession>
<dbReference type="OrthoDB" id="2516277at2759"/>
<name>A0A0L6UNK5_9BASI</name>
<gene>
    <name evidence="2" type="ORF">VP01_4593g1</name>
</gene>
<reference evidence="2 3" key="1">
    <citation type="submission" date="2015-08" db="EMBL/GenBank/DDBJ databases">
        <title>Next Generation Sequencing and Analysis of the Genome of Puccinia sorghi L Schw, the Causal Agent of Maize Common Rust.</title>
        <authorList>
            <person name="Rochi L."/>
            <person name="Burguener G."/>
            <person name="Darino M."/>
            <person name="Turjanski A."/>
            <person name="Kreff E."/>
            <person name="Dieguez M.J."/>
            <person name="Sacco F."/>
        </authorList>
    </citation>
    <scope>NUCLEOTIDE SEQUENCE [LARGE SCALE GENOMIC DNA]</scope>
    <source>
        <strain evidence="2 3">RO10H11247</strain>
    </source>
</reference>
<dbReference type="VEuPathDB" id="FungiDB:VP01_4593g1"/>
<evidence type="ECO:0000313" key="3">
    <source>
        <dbReference type="Proteomes" id="UP000037035"/>
    </source>
</evidence>